<feature type="region of interest" description="Disordered" evidence="1">
    <location>
        <begin position="232"/>
        <end position="261"/>
    </location>
</feature>
<evidence type="ECO:0000256" key="1">
    <source>
        <dbReference type="SAM" id="MobiDB-lite"/>
    </source>
</evidence>
<dbReference type="STRING" id="1392247.A0A3N4KAD8"/>
<feature type="region of interest" description="Disordered" evidence="1">
    <location>
        <begin position="112"/>
        <end position="148"/>
    </location>
</feature>
<organism evidence="3 4">
    <name type="scientific">Morchella conica CCBAS932</name>
    <dbReference type="NCBI Taxonomy" id="1392247"/>
    <lineage>
        <taxon>Eukaryota</taxon>
        <taxon>Fungi</taxon>
        <taxon>Dikarya</taxon>
        <taxon>Ascomycota</taxon>
        <taxon>Pezizomycotina</taxon>
        <taxon>Pezizomycetes</taxon>
        <taxon>Pezizales</taxon>
        <taxon>Morchellaceae</taxon>
        <taxon>Morchella</taxon>
    </lineage>
</organism>
<proteinExistence type="predicted"/>
<reference evidence="3 4" key="1">
    <citation type="journal article" date="2018" name="Nat. Ecol. Evol.">
        <title>Pezizomycetes genomes reveal the molecular basis of ectomycorrhizal truffle lifestyle.</title>
        <authorList>
            <person name="Murat C."/>
            <person name="Payen T."/>
            <person name="Noel B."/>
            <person name="Kuo A."/>
            <person name="Morin E."/>
            <person name="Chen J."/>
            <person name="Kohler A."/>
            <person name="Krizsan K."/>
            <person name="Balestrini R."/>
            <person name="Da Silva C."/>
            <person name="Montanini B."/>
            <person name="Hainaut M."/>
            <person name="Levati E."/>
            <person name="Barry K.W."/>
            <person name="Belfiori B."/>
            <person name="Cichocki N."/>
            <person name="Clum A."/>
            <person name="Dockter R.B."/>
            <person name="Fauchery L."/>
            <person name="Guy J."/>
            <person name="Iotti M."/>
            <person name="Le Tacon F."/>
            <person name="Lindquist E.A."/>
            <person name="Lipzen A."/>
            <person name="Malagnac F."/>
            <person name="Mello A."/>
            <person name="Molinier V."/>
            <person name="Miyauchi S."/>
            <person name="Poulain J."/>
            <person name="Riccioni C."/>
            <person name="Rubini A."/>
            <person name="Sitrit Y."/>
            <person name="Splivallo R."/>
            <person name="Traeger S."/>
            <person name="Wang M."/>
            <person name="Zifcakova L."/>
            <person name="Wipf D."/>
            <person name="Zambonelli A."/>
            <person name="Paolocci F."/>
            <person name="Nowrousian M."/>
            <person name="Ottonello S."/>
            <person name="Baldrian P."/>
            <person name="Spatafora J.W."/>
            <person name="Henrissat B."/>
            <person name="Nagy L.G."/>
            <person name="Aury J.M."/>
            <person name="Wincker P."/>
            <person name="Grigoriev I.V."/>
            <person name="Bonfante P."/>
            <person name="Martin F.M."/>
        </authorList>
    </citation>
    <scope>NUCLEOTIDE SEQUENCE [LARGE SCALE GENOMIC DNA]</scope>
    <source>
        <strain evidence="3 4">CCBAS932</strain>
    </source>
</reference>
<dbReference type="EMBL" id="ML119183">
    <property type="protein sequence ID" value="RPB07433.1"/>
    <property type="molecule type" value="Genomic_DNA"/>
</dbReference>
<dbReference type="Pfam" id="PF25080">
    <property type="entry name" value="zf_RING-like"/>
    <property type="match status" value="1"/>
</dbReference>
<dbReference type="InParanoid" id="A0A3N4KAD8"/>
<gene>
    <name evidence="3" type="ORF">P167DRAFT_598467</name>
</gene>
<dbReference type="AlphaFoldDB" id="A0A3N4KAD8"/>
<feature type="compositionally biased region" description="Polar residues" evidence="1">
    <location>
        <begin position="137"/>
        <end position="148"/>
    </location>
</feature>
<accession>A0A3N4KAD8</accession>
<evidence type="ECO:0000313" key="4">
    <source>
        <dbReference type="Proteomes" id="UP000277580"/>
    </source>
</evidence>
<name>A0A3N4KAD8_9PEZI</name>
<feature type="compositionally biased region" description="Polar residues" evidence="1">
    <location>
        <begin position="250"/>
        <end position="261"/>
    </location>
</feature>
<feature type="region of interest" description="Disordered" evidence="1">
    <location>
        <begin position="183"/>
        <end position="203"/>
    </location>
</feature>
<dbReference type="Proteomes" id="UP000277580">
    <property type="component" value="Unassembled WGS sequence"/>
</dbReference>
<evidence type="ECO:0000259" key="2">
    <source>
        <dbReference type="Pfam" id="PF25080"/>
    </source>
</evidence>
<dbReference type="InterPro" id="IPR056929">
    <property type="entry name" value="Znf_RING-like"/>
</dbReference>
<feature type="region of interest" description="Disordered" evidence="1">
    <location>
        <begin position="292"/>
        <end position="327"/>
    </location>
</feature>
<protein>
    <recommendedName>
        <fullName evidence="2">RING zinc finger-like domain-containing protein</fullName>
    </recommendedName>
</protein>
<feature type="compositionally biased region" description="Basic and acidic residues" evidence="1">
    <location>
        <begin position="186"/>
        <end position="203"/>
    </location>
</feature>
<evidence type="ECO:0000313" key="3">
    <source>
        <dbReference type="EMBL" id="RPB07433.1"/>
    </source>
</evidence>
<feature type="domain" description="RING zinc finger-like" evidence="2">
    <location>
        <begin position="337"/>
        <end position="366"/>
    </location>
</feature>
<sequence>MPVMAKTTLNSKNPSTVAKKVSGTGGGILGGQGSSEVVCPLQNADGSVCRKKCIGNFAYRSICEHIRRAHPDNWIPKLPASAETFAKMVSLSRGGIPSGAFPLVRKPIPSAINTGYRKSSKSMPKLEDDQYVDGMSPPSSANESETLHSISLSNPANFQSKFPAAMSDFEHDEDEDSFMDDEEMGIDSHEERSGTETEDDERRGRVQHAIFHRGMRGISSPHLKDFNFINQEHRSGSSKRKRQAHPYGDSTESSMYGSRQSSLGASRWDELIEAATTRAVVEVGEYAHYHHIHDNNDAPQTPPSPPTTASSSHAPILTASPSSRQSIFSPSSRCLICATCENPSPIGNSFACTECMAGFCADCAYSAGKRGSCGECRAVGAKFKPLRIIVR</sequence>
<dbReference type="OrthoDB" id="5405791at2759"/>
<feature type="compositionally biased region" description="Low complexity" evidence="1">
    <location>
        <begin position="307"/>
        <end position="327"/>
    </location>
</feature>
<keyword evidence="4" id="KW-1185">Reference proteome</keyword>